<evidence type="ECO:0000313" key="2">
    <source>
        <dbReference type="Proteomes" id="UP001281761"/>
    </source>
</evidence>
<dbReference type="EMBL" id="JARBJD010000040">
    <property type="protein sequence ID" value="KAK2958122.1"/>
    <property type="molecule type" value="Genomic_DNA"/>
</dbReference>
<proteinExistence type="predicted"/>
<protein>
    <submittedName>
        <fullName evidence="1">Uncharacterized protein</fullName>
    </submittedName>
</protein>
<gene>
    <name evidence="1" type="ORF">BLNAU_6826</name>
</gene>
<reference evidence="1 2" key="1">
    <citation type="journal article" date="2022" name="bioRxiv">
        <title>Genomics of Preaxostyla Flagellates Illuminates Evolutionary Transitions and the Path Towards Mitochondrial Loss.</title>
        <authorList>
            <person name="Novak L.V.F."/>
            <person name="Treitli S.C."/>
            <person name="Pyrih J."/>
            <person name="Halakuc P."/>
            <person name="Pipaliya S.V."/>
            <person name="Vacek V."/>
            <person name="Brzon O."/>
            <person name="Soukal P."/>
            <person name="Eme L."/>
            <person name="Dacks J.B."/>
            <person name="Karnkowska A."/>
            <person name="Elias M."/>
            <person name="Hampl V."/>
        </authorList>
    </citation>
    <scope>NUCLEOTIDE SEQUENCE [LARGE SCALE GENOMIC DNA]</scope>
    <source>
        <strain evidence="1">NAU3</strain>
        <tissue evidence="1">Gut</tissue>
    </source>
</reference>
<keyword evidence="2" id="KW-1185">Reference proteome</keyword>
<name>A0ABQ9Y309_9EUKA</name>
<evidence type="ECO:0000313" key="1">
    <source>
        <dbReference type="EMBL" id="KAK2958122.1"/>
    </source>
</evidence>
<accession>A0ABQ9Y309</accession>
<dbReference type="Proteomes" id="UP001281761">
    <property type="component" value="Unassembled WGS sequence"/>
</dbReference>
<comment type="caution">
    <text evidence="1">The sequence shown here is derived from an EMBL/GenBank/DDBJ whole genome shotgun (WGS) entry which is preliminary data.</text>
</comment>
<sequence length="117" mass="13060">MILHSLIGVLLDPHHSHFQGIVPSFFSQMHFSSLLPSEMLEQCELFESVGEGRRLGRPSARLAREIPNRSRKPNHAVMPEPTTITHKQCLSYGGQKHVEMAAGSVLLLSSLRKVHAQ</sequence>
<organism evidence="1 2">
    <name type="scientific">Blattamonas nauphoetae</name>
    <dbReference type="NCBI Taxonomy" id="2049346"/>
    <lineage>
        <taxon>Eukaryota</taxon>
        <taxon>Metamonada</taxon>
        <taxon>Preaxostyla</taxon>
        <taxon>Oxymonadida</taxon>
        <taxon>Blattamonas</taxon>
    </lineage>
</organism>